<evidence type="ECO:0000256" key="2">
    <source>
        <dbReference type="ARBA" id="ARBA00022670"/>
    </source>
</evidence>
<dbReference type="SMART" id="SM00382">
    <property type="entry name" value="AAA"/>
    <property type="match status" value="1"/>
</dbReference>
<feature type="transmembrane region" description="Helical" evidence="9">
    <location>
        <begin position="110"/>
        <end position="131"/>
    </location>
</feature>
<keyword evidence="6 9" id="KW-0862">Zinc</keyword>
<reference evidence="12 13" key="1">
    <citation type="submission" date="2024-01" db="EMBL/GenBank/DDBJ databases">
        <title>Multi-omics insights into the function and evolution of sodium benzoate biodegradation pathways in Benzoatithermus flavus gen. nov., sp. nov. from hot spring.</title>
        <authorList>
            <person name="Hu C.-J."/>
            <person name="Li W.-J."/>
        </authorList>
    </citation>
    <scope>NUCLEOTIDE SEQUENCE [LARGE SCALE GENOMIC DNA]</scope>
    <source>
        <strain evidence="12 13">SYSU G07066</strain>
    </source>
</reference>
<dbReference type="EMBL" id="JBBLZC010000015">
    <property type="protein sequence ID" value="MEK0084455.1"/>
    <property type="molecule type" value="Genomic_DNA"/>
</dbReference>
<dbReference type="Gene3D" id="3.40.50.300">
    <property type="entry name" value="P-loop containing nucleotide triphosphate hydrolases"/>
    <property type="match status" value="1"/>
</dbReference>
<dbReference type="Gene3D" id="3.30.720.210">
    <property type="match status" value="1"/>
</dbReference>
<dbReference type="InterPro" id="IPR005936">
    <property type="entry name" value="FtsH"/>
</dbReference>
<keyword evidence="9" id="KW-0472">Membrane</keyword>
<organism evidence="12 13">
    <name type="scientific">Benzoatithermus flavus</name>
    <dbReference type="NCBI Taxonomy" id="3108223"/>
    <lineage>
        <taxon>Bacteria</taxon>
        <taxon>Pseudomonadati</taxon>
        <taxon>Pseudomonadota</taxon>
        <taxon>Alphaproteobacteria</taxon>
        <taxon>Geminicoccales</taxon>
        <taxon>Geminicoccaceae</taxon>
        <taxon>Benzoatithermus</taxon>
    </lineage>
</organism>
<feature type="domain" description="AAA+ ATPase" evidence="11">
    <location>
        <begin position="188"/>
        <end position="327"/>
    </location>
</feature>
<proteinExistence type="inferred from homology"/>
<comment type="similarity">
    <text evidence="10">Belongs to the AAA ATPase family.</text>
</comment>
<comment type="subunit">
    <text evidence="9">Homohexamer.</text>
</comment>
<gene>
    <name evidence="9 12" type="primary">ftsH</name>
    <name evidence="12" type="ORF">U1T56_14965</name>
</gene>
<dbReference type="CDD" id="cd19501">
    <property type="entry name" value="RecA-like_FtsH"/>
    <property type="match status" value="1"/>
</dbReference>
<evidence type="ECO:0000256" key="6">
    <source>
        <dbReference type="ARBA" id="ARBA00022833"/>
    </source>
</evidence>
<keyword evidence="8 9" id="KW-0482">Metalloprotease</keyword>
<keyword evidence="7 9" id="KW-0067">ATP-binding</keyword>
<evidence type="ECO:0000256" key="5">
    <source>
        <dbReference type="ARBA" id="ARBA00022801"/>
    </source>
</evidence>
<comment type="similarity">
    <text evidence="1 9">In the C-terminal section; belongs to the peptidase M41 family.</text>
</comment>
<feature type="binding site" evidence="9">
    <location>
        <begin position="196"/>
        <end position="203"/>
    </location>
    <ligand>
        <name>ATP</name>
        <dbReference type="ChEBI" id="CHEBI:30616"/>
    </ligand>
</feature>
<evidence type="ECO:0000256" key="10">
    <source>
        <dbReference type="RuleBase" id="RU003651"/>
    </source>
</evidence>
<evidence type="ECO:0000256" key="7">
    <source>
        <dbReference type="ARBA" id="ARBA00022840"/>
    </source>
</evidence>
<keyword evidence="9" id="KW-0812">Transmembrane</keyword>
<keyword evidence="5 9" id="KW-0378">Hydrolase</keyword>
<keyword evidence="2 9" id="KW-0645">Protease</keyword>
<dbReference type="Pfam" id="PF17862">
    <property type="entry name" value="AAA_lid_3"/>
    <property type="match status" value="1"/>
</dbReference>
<evidence type="ECO:0000256" key="4">
    <source>
        <dbReference type="ARBA" id="ARBA00022741"/>
    </source>
</evidence>
<comment type="caution">
    <text evidence="12">The sequence shown here is derived from an EMBL/GenBank/DDBJ whole genome shotgun (WGS) entry which is preliminary data.</text>
</comment>
<dbReference type="Pfam" id="PF01434">
    <property type="entry name" value="Peptidase_M41"/>
    <property type="match status" value="1"/>
</dbReference>
<dbReference type="InterPro" id="IPR027417">
    <property type="entry name" value="P-loop_NTPase"/>
</dbReference>
<comment type="function">
    <text evidence="9">Acts as a processive, ATP-dependent zinc metallopeptidase for both cytoplasmic and membrane proteins. Plays a role in the quality control of integral membrane proteins.</text>
</comment>
<dbReference type="Proteomes" id="UP001375743">
    <property type="component" value="Unassembled WGS sequence"/>
</dbReference>
<comment type="similarity">
    <text evidence="9">In the central section; belongs to the AAA ATPase family.</text>
</comment>
<dbReference type="Gene3D" id="1.10.8.60">
    <property type="match status" value="1"/>
</dbReference>
<dbReference type="InterPro" id="IPR000642">
    <property type="entry name" value="Peptidase_M41"/>
</dbReference>
<keyword evidence="9" id="KW-1133">Transmembrane helix</keyword>
<keyword evidence="9" id="KW-1003">Cell membrane</keyword>
<dbReference type="InterPro" id="IPR003960">
    <property type="entry name" value="ATPase_AAA_CS"/>
</dbReference>
<name>A0ABU8XTC3_9PROT</name>
<dbReference type="HAMAP" id="MF_01458">
    <property type="entry name" value="FtsH"/>
    <property type="match status" value="1"/>
</dbReference>
<dbReference type="PROSITE" id="PS00674">
    <property type="entry name" value="AAA"/>
    <property type="match status" value="1"/>
</dbReference>
<feature type="active site" evidence="9">
    <location>
        <position position="419"/>
    </location>
</feature>
<dbReference type="InterPro" id="IPR037219">
    <property type="entry name" value="Peptidase_M41-like"/>
</dbReference>
<dbReference type="RefSeq" id="WP_418160307.1">
    <property type="nucleotide sequence ID" value="NZ_JBBLZC010000015.1"/>
</dbReference>
<accession>A0ABU8XTC3</accession>
<evidence type="ECO:0000313" key="12">
    <source>
        <dbReference type="EMBL" id="MEK0084455.1"/>
    </source>
</evidence>
<evidence type="ECO:0000313" key="13">
    <source>
        <dbReference type="Proteomes" id="UP001375743"/>
    </source>
</evidence>
<feature type="binding site" evidence="9">
    <location>
        <position position="496"/>
    </location>
    <ligand>
        <name>Zn(2+)</name>
        <dbReference type="ChEBI" id="CHEBI:29105"/>
        <note>catalytic</note>
    </ligand>
</feature>
<dbReference type="InterPro" id="IPR041569">
    <property type="entry name" value="AAA_lid_3"/>
</dbReference>
<comment type="subcellular location">
    <subcellularLocation>
        <location evidence="9">Cell membrane</location>
        <topology evidence="9">Multi-pass membrane protein</topology>
        <orientation evidence="9">Cytoplasmic side</orientation>
    </subcellularLocation>
</comment>
<evidence type="ECO:0000259" key="11">
    <source>
        <dbReference type="SMART" id="SM00382"/>
    </source>
</evidence>
<keyword evidence="4 9" id="KW-0547">Nucleotide-binding</keyword>
<dbReference type="PANTHER" id="PTHR23076">
    <property type="entry name" value="METALLOPROTEASE M41 FTSH"/>
    <property type="match status" value="1"/>
</dbReference>
<sequence>MPDPRGRNGFDGFLRYLAVFFVCVILGMVAANTLFPAASAPTFETVPYSRLHAEIESEHVLEATIEGSKVRAILDNGQRIVATAPDDATLIPRLLRIGAVVTVAEPGIDLLGIVLTWLPALLLAGVMVWIYQRTHGAVARPQSRRPTMRATNVRFDDVAGIDEVKAELSELVDYLKDPSRFAAIGAKIPRGVLLAGSPGVGKTLIARAVAGEAGVPFFAASGAEFVEMFVGVGAKRVRELFAQAKKVAPAIVFIDEIDAVGRRRSASGTGSNDEREQTLNQILVEMDGFEGTGGVIVIAATNRPDVLDPALLRPGRFDRRIDVPLPDLAGRFRILQLYAAKVRLSRLVDLFMVARATPGFSGADLANVMNEAALAAARAGRVAVEPHDLQHAIDRSIMGLARRSLVMSEEERRLTAYHEAGHALTAALLPDSDPIHKATIVPHGSALGMVVRLPERDRISVSRRKLEADLIVAMAGRAAEEIVFGEDAVTAGAAGDIDQATRLVRKMITEWGMDEEIGLVRAVETDHRTGEPIPLGEETRRAIDRRVKEKIARAYEEAKAMLLARRDLLDELSQALLERETIPGQEIMAMVHAPRATSIAA</sequence>
<dbReference type="InterPro" id="IPR003959">
    <property type="entry name" value="ATPase_AAA_core"/>
</dbReference>
<dbReference type="Pfam" id="PF00004">
    <property type="entry name" value="AAA"/>
    <property type="match status" value="1"/>
</dbReference>
<dbReference type="GO" id="GO:0008237">
    <property type="term" value="F:metallopeptidase activity"/>
    <property type="evidence" value="ECO:0007669"/>
    <property type="project" value="UniProtKB-KW"/>
</dbReference>
<evidence type="ECO:0000256" key="3">
    <source>
        <dbReference type="ARBA" id="ARBA00022723"/>
    </source>
</evidence>
<dbReference type="SUPFAM" id="SSF52540">
    <property type="entry name" value="P-loop containing nucleoside triphosphate hydrolases"/>
    <property type="match status" value="1"/>
</dbReference>
<dbReference type="PANTHER" id="PTHR23076:SF37">
    <property type="entry name" value="ATP-DEPENDENT ZINC METALLOPROTEASE FTSH 4, MITOCHONDRIAL"/>
    <property type="match status" value="1"/>
</dbReference>
<keyword evidence="13" id="KW-1185">Reference proteome</keyword>
<comment type="cofactor">
    <cofactor evidence="9">
        <name>Zn(2+)</name>
        <dbReference type="ChEBI" id="CHEBI:29105"/>
    </cofactor>
    <text evidence="9">Binds 1 zinc ion per subunit.</text>
</comment>
<dbReference type="NCBIfam" id="TIGR01241">
    <property type="entry name" value="FtsH_fam"/>
    <property type="match status" value="1"/>
</dbReference>
<dbReference type="InterPro" id="IPR003593">
    <property type="entry name" value="AAA+_ATPase"/>
</dbReference>
<evidence type="ECO:0000256" key="1">
    <source>
        <dbReference type="ARBA" id="ARBA00010044"/>
    </source>
</evidence>
<feature type="binding site" evidence="9">
    <location>
        <position position="422"/>
    </location>
    <ligand>
        <name>Zn(2+)</name>
        <dbReference type="ChEBI" id="CHEBI:29105"/>
        <note>catalytic</note>
    </ligand>
</feature>
<protein>
    <recommendedName>
        <fullName evidence="9">ATP-dependent zinc metalloprotease FtsH</fullName>
        <ecNumber evidence="9">3.4.24.-</ecNumber>
    </recommendedName>
</protein>
<evidence type="ECO:0000256" key="8">
    <source>
        <dbReference type="ARBA" id="ARBA00023049"/>
    </source>
</evidence>
<evidence type="ECO:0000256" key="9">
    <source>
        <dbReference type="HAMAP-Rule" id="MF_01458"/>
    </source>
</evidence>
<dbReference type="SUPFAM" id="SSF140990">
    <property type="entry name" value="FtsH protease domain-like"/>
    <property type="match status" value="1"/>
</dbReference>
<feature type="transmembrane region" description="Helical" evidence="9">
    <location>
        <begin position="12"/>
        <end position="35"/>
    </location>
</feature>
<feature type="binding site" evidence="9">
    <location>
        <position position="418"/>
    </location>
    <ligand>
        <name>Zn(2+)</name>
        <dbReference type="ChEBI" id="CHEBI:29105"/>
        <note>catalytic</note>
    </ligand>
</feature>
<dbReference type="Gene3D" id="1.20.58.760">
    <property type="entry name" value="Peptidase M41"/>
    <property type="match status" value="1"/>
</dbReference>
<keyword evidence="3 9" id="KW-0479">Metal-binding</keyword>
<dbReference type="EC" id="3.4.24.-" evidence="9"/>